<name>A0A3D9ZXG0_9ACTN</name>
<dbReference type="InterPro" id="IPR011991">
    <property type="entry name" value="ArsR-like_HTH"/>
</dbReference>
<dbReference type="CDD" id="cd00090">
    <property type="entry name" value="HTH_ARSR"/>
    <property type="match status" value="1"/>
</dbReference>
<feature type="domain" description="HTH arsR-type" evidence="1">
    <location>
        <begin position="2"/>
        <end position="89"/>
    </location>
</feature>
<dbReference type="AlphaFoldDB" id="A0A3D9ZXG0"/>
<dbReference type="GO" id="GO:0003700">
    <property type="term" value="F:DNA-binding transcription factor activity"/>
    <property type="evidence" value="ECO:0007669"/>
    <property type="project" value="InterPro"/>
</dbReference>
<gene>
    <name evidence="2" type="ORF">DFJ67_7997</name>
</gene>
<dbReference type="Pfam" id="PF12840">
    <property type="entry name" value="HTH_20"/>
    <property type="match status" value="1"/>
</dbReference>
<dbReference type="InterPro" id="IPR036390">
    <property type="entry name" value="WH_DNA-bd_sf"/>
</dbReference>
<reference evidence="2 3" key="1">
    <citation type="submission" date="2018-08" db="EMBL/GenBank/DDBJ databases">
        <title>Sequencing the genomes of 1000 actinobacteria strains.</title>
        <authorList>
            <person name="Klenk H.-P."/>
        </authorList>
    </citation>
    <scope>NUCLEOTIDE SEQUENCE [LARGE SCALE GENOMIC DNA]</scope>
    <source>
        <strain evidence="2 3">DSM 44099</strain>
    </source>
</reference>
<evidence type="ECO:0000313" key="2">
    <source>
        <dbReference type="EMBL" id="REG01908.1"/>
    </source>
</evidence>
<protein>
    <submittedName>
        <fullName evidence="2">Helix-turn-helix protein</fullName>
    </submittedName>
</protein>
<dbReference type="InterPro" id="IPR036388">
    <property type="entry name" value="WH-like_DNA-bd_sf"/>
</dbReference>
<sequence length="176" mass="19029">MDTVELLVHPVRLRIVHALSGGRVVTTGQLVARMPDVSKATVYRHVGVLADAGIIEVAGEQRIRGFVERSYRLHRDRATIPADRVAAATPAELRAAFAAAMATLIAEFDAYLDGAAADPVADLVGFRQHAIWLSDDERADLVEAMRAALVTRIGNPPAPDRRPHLLSPILFPITGD</sequence>
<accession>A0A3D9ZXG0</accession>
<dbReference type="OrthoDB" id="5949858at2"/>
<dbReference type="EMBL" id="QUMQ01000001">
    <property type="protein sequence ID" value="REG01908.1"/>
    <property type="molecule type" value="Genomic_DNA"/>
</dbReference>
<comment type="caution">
    <text evidence="2">The sequence shown here is derived from an EMBL/GenBank/DDBJ whole genome shotgun (WGS) entry which is preliminary data.</text>
</comment>
<dbReference type="InterPro" id="IPR001845">
    <property type="entry name" value="HTH_ArsR_DNA-bd_dom"/>
</dbReference>
<dbReference type="SUPFAM" id="SSF46785">
    <property type="entry name" value="Winged helix' DNA-binding domain"/>
    <property type="match status" value="1"/>
</dbReference>
<dbReference type="Gene3D" id="1.10.10.10">
    <property type="entry name" value="Winged helix-like DNA-binding domain superfamily/Winged helix DNA-binding domain"/>
    <property type="match status" value="1"/>
</dbReference>
<dbReference type="RefSeq" id="WP_116074488.1">
    <property type="nucleotide sequence ID" value="NZ_BONB01000028.1"/>
</dbReference>
<dbReference type="SMART" id="SM00418">
    <property type="entry name" value="HTH_ARSR"/>
    <property type="match status" value="1"/>
</dbReference>
<dbReference type="Gene3D" id="6.10.140.2180">
    <property type="match status" value="1"/>
</dbReference>
<dbReference type="Proteomes" id="UP000256913">
    <property type="component" value="Unassembled WGS sequence"/>
</dbReference>
<keyword evidence="3" id="KW-1185">Reference proteome</keyword>
<evidence type="ECO:0000313" key="3">
    <source>
        <dbReference type="Proteomes" id="UP000256913"/>
    </source>
</evidence>
<evidence type="ECO:0000259" key="1">
    <source>
        <dbReference type="SMART" id="SM00418"/>
    </source>
</evidence>
<proteinExistence type="predicted"/>
<organism evidence="2 3">
    <name type="scientific">Asanoa ferruginea</name>
    <dbReference type="NCBI Taxonomy" id="53367"/>
    <lineage>
        <taxon>Bacteria</taxon>
        <taxon>Bacillati</taxon>
        <taxon>Actinomycetota</taxon>
        <taxon>Actinomycetes</taxon>
        <taxon>Micromonosporales</taxon>
        <taxon>Micromonosporaceae</taxon>
        <taxon>Asanoa</taxon>
    </lineage>
</organism>